<dbReference type="InterPro" id="IPR000600">
    <property type="entry name" value="ROK"/>
</dbReference>
<protein>
    <submittedName>
        <fullName evidence="2">Sugar kinase of the NBD/HSP70 family, may containing an N-terminal HTH domain</fullName>
    </submittedName>
</protein>
<name>A0ABT1JFU4_ACTCY</name>
<reference evidence="2 3" key="2">
    <citation type="submission" date="2022-06" db="EMBL/GenBank/DDBJ databases">
        <title>Genomic Encyclopedia of Type Strains, Phase I: the one thousand microbial genomes (KMG-I) project.</title>
        <authorList>
            <person name="Kyrpides N."/>
        </authorList>
    </citation>
    <scope>NUCLEOTIDE SEQUENCE [LARGE SCALE GENOMIC DNA]</scope>
    <source>
        <strain evidence="2 3">DSM 43889</strain>
    </source>
</reference>
<dbReference type="Proteomes" id="UP000791080">
    <property type="component" value="Unassembled WGS sequence"/>
</dbReference>
<dbReference type="Gene3D" id="3.30.420.40">
    <property type="match status" value="2"/>
</dbReference>
<reference evidence="2 3" key="1">
    <citation type="submission" date="2013-07" db="EMBL/GenBank/DDBJ databases">
        <authorList>
            <consortium name="DOE Joint Genome Institute"/>
            <person name="Reeve W."/>
            <person name="Huntemann M."/>
            <person name="Han J."/>
            <person name="Chen A."/>
            <person name="Kyrpides N."/>
            <person name="Mavromatis K."/>
            <person name="Markowitz V."/>
            <person name="Palaniappan K."/>
            <person name="Ivanova N."/>
            <person name="Schaumberg A."/>
            <person name="Pati A."/>
            <person name="Liolios K."/>
            <person name="Nordberg H.P."/>
            <person name="Cantor M.N."/>
            <person name="Hua S.X."/>
            <person name="Woyke T."/>
        </authorList>
    </citation>
    <scope>NUCLEOTIDE SEQUENCE [LARGE SCALE GENOMIC DNA]</scope>
    <source>
        <strain evidence="2 3">DSM 43889</strain>
    </source>
</reference>
<gene>
    <name evidence="2" type="ORF">G443_001626</name>
</gene>
<evidence type="ECO:0000313" key="3">
    <source>
        <dbReference type="Proteomes" id="UP000791080"/>
    </source>
</evidence>
<evidence type="ECO:0000313" key="2">
    <source>
        <dbReference type="EMBL" id="MCP2331356.1"/>
    </source>
</evidence>
<sequence length="307" mass="32161">MGVKVTANELIGVVTDLRAHVRHAARNHLSGHDVADVVRSVAGLVDELRRLEPRFRVRTHALGVSVAGAVDRDRGIARYEPFHGWRDLRLADLISAETGLPTVVDNDVRALTEAENWFGVGARADSFLLVTVGAGVTGGLVVDGRVRTGAFGVAGELGHVPVDPRGPRCYCGATGCLEAVASEPAIVRRAAELLGEPDLALPDLVRRAQGGDARVRGVFEEAGRAVGRAAAGVVNLLGPEVVVVSADHQAGLALLEPHLRAALHEASYGAAGRAEVVVRLAPFEEWARGAAAVAIARRIGDFTSPPG</sequence>
<comment type="similarity">
    <text evidence="1">Belongs to the ROK (NagC/XylR) family.</text>
</comment>
<comment type="caution">
    <text evidence="2">The sequence shown here is derived from an EMBL/GenBank/DDBJ whole genome shotgun (WGS) entry which is preliminary data.</text>
</comment>
<evidence type="ECO:0000256" key="1">
    <source>
        <dbReference type="ARBA" id="ARBA00006479"/>
    </source>
</evidence>
<keyword evidence="3" id="KW-1185">Reference proteome</keyword>
<organism evidence="2 3">
    <name type="scientific">Actinoalloteichus caeruleus DSM 43889</name>
    <dbReference type="NCBI Taxonomy" id="1120930"/>
    <lineage>
        <taxon>Bacteria</taxon>
        <taxon>Bacillati</taxon>
        <taxon>Actinomycetota</taxon>
        <taxon>Actinomycetes</taxon>
        <taxon>Pseudonocardiales</taxon>
        <taxon>Pseudonocardiaceae</taxon>
        <taxon>Actinoalloteichus</taxon>
        <taxon>Actinoalloteichus cyanogriseus</taxon>
    </lineage>
</organism>
<keyword evidence="2" id="KW-0808">Transferase</keyword>
<dbReference type="GO" id="GO:0016301">
    <property type="term" value="F:kinase activity"/>
    <property type="evidence" value="ECO:0007669"/>
    <property type="project" value="UniProtKB-KW"/>
</dbReference>
<dbReference type="InterPro" id="IPR043129">
    <property type="entry name" value="ATPase_NBD"/>
</dbReference>
<proteinExistence type="inferred from homology"/>
<dbReference type="PANTHER" id="PTHR18964:SF149">
    <property type="entry name" value="BIFUNCTIONAL UDP-N-ACETYLGLUCOSAMINE 2-EPIMERASE_N-ACETYLMANNOSAMINE KINASE"/>
    <property type="match status" value="1"/>
</dbReference>
<dbReference type="SUPFAM" id="SSF53067">
    <property type="entry name" value="Actin-like ATPase domain"/>
    <property type="match status" value="1"/>
</dbReference>
<dbReference type="EMBL" id="AUBJ02000001">
    <property type="protein sequence ID" value="MCP2331356.1"/>
    <property type="molecule type" value="Genomic_DNA"/>
</dbReference>
<dbReference type="RefSeq" id="WP_253860186.1">
    <property type="nucleotide sequence ID" value="NZ_AUBJ02000001.1"/>
</dbReference>
<accession>A0ABT1JFU4</accession>
<keyword evidence="2" id="KW-0418">Kinase</keyword>
<dbReference type="PANTHER" id="PTHR18964">
    <property type="entry name" value="ROK (REPRESSOR, ORF, KINASE) FAMILY"/>
    <property type="match status" value="1"/>
</dbReference>
<dbReference type="Pfam" id="PF00480">
    <property type="entry name" value="ROK"/>
    <property type="match status" value="1"/>
</dbReference>